<organism evidence="2 3">
    <name type="scientific">Gluconacetobacter diazotrophicus</name>
    <name type="common">Acetobacter diazotrophicus</name>
    <dbReference type="NCBI Taxonomy" id="33996"/>
    <lineage>
        <taxon>Bacteria</taxon>
        <taxon>Pseudomonadati</taxon>
        <taxon>Pseudomonadota</taxon>
        <taxon>Alphaproteobacteria</taxon>
        <taxon>Acetobacterales</taxon>
        <taxon>Acetobacteraceae</taxon>
        <taxon>Gluconacetobacter</taxon>
    </lineage>
</organism>
<dbReference type="AlphaFoldDB" id="A0A7W4I364"/>
<dbReference type="RefSeq" id="WP_183115205.1">
    <property type="nucleotide sequence ID" value="NZ_JABEQG010000001.1"/>
</dbReference>
<dbReference type="EMBL" id="JABEQG010000001">
    <property type="protein sequence ID" value="MBB2154743.1"/>
    <property type="molecule type" value="Genomic_DNA"/>
</dbReference>
<protein>
    <submittedName>
        <fullName evidence="2">Uncharacterized protein</fullName>
    </submittedName>
</protein>
<proteinExistence type="predicted"/>
<feature type="region of interest" description="Disordered" evidence="1">
    <location>
        <begin position="35"/>
        <end position="57"/>
    </location>
</feature>
<accession>A0A7W4I364</accession>
<comment type="caution">
    <text evidence="2">The sequence shown here is derived from an EMBL/GenBank/DDBJ whole genome shotgun (WGS) entry which is preliminary data.</text>
</comment>
<sequence length="154" mass="16134">MFHPSRPELFLLAATMAGTLCLASCNLVDQRTFDPRASRAPRPHYPPPPPAPKPVPPLVEIRHGTPPDQWQPALKGAVTRAMARKPNVLFVVTVIVPAGPTPAQESAALGRATATDGQAVAAAIVADGAGPAQVEITAMSDSTMTSGVIRVYVR</sequence>
<evidence type="ECO:0000313" key="2">
    <source>
        <dbReference type="EMBL" id="MBB2154743.1"/>
    </source>
</evidence>
<gene>
    <name evidence="2" type="ORF">HLH33_00200</name>
</gene>
<dbReference type="Proteomes" id="UP000550787">
    <property type="component" value="Unassembled WGS sequence"/>
</dbReference>
<evidence type="ECO:0000313" key="3">
    <source>
        <dbReference type="Proteomes" id="UP000550787"/>
    </source>
</evidence>
<reference evidence="2 3" key="1">
    <citation type="submission" date="2020-04" db="EMBL/GenBank/DDBJ databases">
        <title>Description of novel Gluconacetobacter.</title>
        <authorList>
            <person name="Sombolestani A."/>
        </authorList>
    </citation>
    <scope>NUCLEOTIDE SEQUENCE [LARGE SCALE GENOMIC DNA]</scope>
    <source>
        <strain evidence="2 3">LMG 7603</strain>
    </source>
</reference>
<feature type="compositionally biased region" description="Pro residues" evidence="1">
    <location>
        <begin position="43"/>
        <end position="57"/>
    </location>
</feature>
<evidence type="ECO:0000256" key="1">
    <source>
        <dbReference type="SAM" id="MobiDB-lite"/>
    </source>
</evidence>
<name>A0A7W4I364_GLUDI</name>